<feature type="transmembrane region" description="Helical" evidence="1">
    <location>
        <begin position="20"/>
        <end position="43"/>
    </location>
</feature>
<feature type="transmembrane region" description="Helical" evidence="1">
    <location>
        <begin position="63"/>
        <end position="86"/>
    </location>
</feature>
<feature type="transmembrane region" description="Helical" evidence="1">
    <location>
        <begin position="238"/>
        <end position="264"/>
    </location>
</feature>
<keyword evidence="1" id="KW-0472">Membrane</keyword>
<dbReference type="Proteomes" id="UP000225548">
    <property type="component" value="Unassembled WGS sequence"/>
</dbReference>
<dbReference type="AlphaFoldDB" id="A0A2A9E2Z5"/>
<comment type="caution">
    <text evidence="2">The sequence shown here is derived from an EMBL/GenBank/DDBJ whole genome shotgun (WGS) entry which is preliminary data.</text>
</comment>
<keyword evidence="1" id="KW-0812">Transmembrane</keyword>
<name>A0A2A9E2Z5_9MICO</name>
<keyword evidence="3" id="KW-1185">Reference proteome</keyword>
<keyword evidence="1" id="KW-1133">Transmembrane helix</keyword>
<gene>
    <name evidence="2" type="ORF">ATL42_0432</name>
</gene>
<dbReference type="OrthoDB" id="5244396at2"/>
<feature type="transmembrane region" description="Helical" evidence="1">
    <location>
        <begin position="160"/>
        <end position="190"/>
    </location>
</feature>
<evidence type="ECO:0000313" key="2">
    <source>
        <dbReference type="EMBL" id="PFG32592.1"/>
    </source>
</evidence>
<sequence length="269" mass="27410">MNALLRSEYRKLVTTRLWWILLLATAVYMAFLGGMLALTLTISPDGSGAQDAPTAITPETVRSSVYGVAAAFGYVFPVIVGALSITGEYRHNTITPTFLAEPDRLKVLVAKLLLGAGVGALFGAVATLCTVGAGAGVLAATGHPTLLGDPDTWTLVGRSVLALTVWGVLGVGLGSLITNQVAAIVVVLVYTQFLEPVVRLLLTTAGDLGSTVVAYLPGAAGEAITGGSVYSAMGMGNLLPWVGGLALLALYALVLAAVGAATSLRKDAG</sequence>
<organism evidence="2 3">
    <name type="scientific">Sanguibacter antarcticus</name>
    <dbReference type="NCBI Taxonomy" id="372484"/>
    <lineage>
        <taxon>Bacteria</taxon>
        <taxon>Bacillati</taxon>
        <taxon>Actinomycetota</taxon>
        <taxon>Actinomycetes</taxon>
        <taxon>Micrococcales</taxon>
        <taxon>Sanguibacteraceae</taxon>
        <taxon>Sanguibacter</taxon>
    </lineage>
</organism>
<evidence type="ECO:0000313" key="3">
    <source>
        <dbReference type="Proteomes" id="UP000225548"/>
    </source>
</evidence>
<evidence type="ECO:0000256" key="1">
    <source>
        <dbReference type="SAM" id="Phobius"/>
    </source>
</evidence>
<reference evidence="2 3" key="1">
    <citation type="submission" date="2017-10" db="EMBL/GenBank/DDBJ databases">
        <title>Sequencing the genomes of 1000 actinobacteria strains.</title>
        <authorList>
            <person name="Klenk H.-P."/>
        </authorList>
    </citation>
    <scope>NUCLEOTIDE SEQUENCE [LARGE SCALE GENOMIC DNA]</scope>
    <source>
        <strain evidence="2 3">DSM 18966</strain>
    </source>
</reference>
<dbReference type="RefSeq" id="WP_098453942.1">
    <property type="nucleotide sequence ID" value="NZ_PDJG01000001.1"/>
</dbReference>
<feature type="transmembrane region" description="Helical" evidence="1">
    <location>
        <begin position="107"/>
        <end position="140"/>
    </location>
</feature>
<accession>A0A2A9E2Z5</accession>
<proteinExistence type="predicted"/>
<dbReference type="EMBL" id="PDJG01000001">
    <property type="protein sequence ID" value="PFG32592.1"/>
    <property type="molecule type" value="Genomic_DNA"/>
</dbReference>
<dbReference type="Pfam" id="PF12730">
    <property type="entry name" value="ABC2_membrane_4"/>
    <property type="match status" value="1"/>
</dbReference>
<protein>
    <submittedName>
        <fullName evidence="2">ABC-2 family transporter</fullName>
    </submittedName>
</protein>